<dbReference type="Gene3D" id="3.30.200.20">
    <property type="entry name" value="Phosphorylase Kinase, domain 1"/>
    <property type="match status" value="1"/>
</dbReference>
<sequence length="377" mass="42770">MEKSNQILSMSLLFIFRVKLLSAQCLDMRSRDISREPSSSPHSKNRIFFSIFLGVLTGLICALLFALLLRYFVRHINRNPVLKVGPVVFSPRISRRTLNLALCNDPQLLGSSPNGKYYKAVLDNGLNVAVKRLGPFSCASSEAHSKRKILQELRKLACLRHRNLMSLRAYVFESGVYSLVYDYVPMASLEDVMKKVRENQLELKWEFRLRIAVGINKGLNYLHFCCDPRRLHYNLKPSNVILDSEFEPRLADCGLAAIFPGFVRASSGFNPPECFQNSRYTDKSDIYSFGMILGVLLTGRDPNDTSFGSMGEWLRQQIQQDGEAREALDKRILVGQQVEQDEMLMALRIAVVCLSDLPADRPSSDELLSMLTQLNSF</sequence>
<dbReference type="InterPro" id="IPR011009">
    <property type="entry name" value="Kinase-like_dom_sf"/>
</dbReference>
<dbReference type="GO" id="GO:0005524">
    <property type="term" value="F:ATP binding"/>
    <property type="evidence" value="ECO:0007669"/>
    <property type="project" value="InterPro"/>
</dbReference>
<keyword evidence="1" id="KW-1133">Transmembrane helix</keyword>
<evidence type="ECO:0000313" key="5">
    <source>
        <dbReference type="Proteomes" id="UP000325081"/>
    </source>
</evidence>
<gene>
    <name evidence="4" type="ORF">STAS_32952</name>
</gene>
<keyword evidence="1" id="KW-0812">Transmembrane</keyword>
<keyword evidence="4" id="KW-0418">Kinase</keyword>
<dbReference type="PANTHER" id="PTHR48007">
    <property type="entry name" value="LEUCINE-RICH REPEAT RECEPTOR-LIKE PROTEIN KINASE PXC1"/>
    <property type="match status" value="1"/>
</dbReference>
<dbReference type="InterPro" id="IPR046959">
    <property type="entry name" value="PRK1-6/SRF4-like"/>
</dbReference>
<feature type="chain" id="PRO_5022764585" evidence="2">
    <location>
        <begin position="24"/>
        <end position="377"/>
    </location>
</feature>
<evidence type="ECO:0000256" key="1">
    <source>
        <dbReference type="SAM" id="Phobius"/>
    </source>
</evidence>
<feature type="transmembrane region" description="Helical" evidence="1">
    <location>
        <begin position="47"/>
        <end position="73"/>
    </location>
</feature>
<dbReference type="Proteomes" id="UP000325081">
    <property type="component" value="Unassembled WGS sequence"/>
</dbReference>
<accession>A0A5A7REQ3</accession>
<evidence type="ECO:0000259" key="3">
    <source>
        <dbReference type="PROSITE" id="PS50011"/>
    </source>
</evidence>
<protein>
    <submittedName>
        <fullName evidence="4">Receptor-like protein kinase</fullName>
    </submittedName>
</protein>
<dbReference type="PROSITE" id="PS50011">
    <property type="entry name" value="PROTEIN_KINASE_DOM"/>
    <property type="match status" value="1"/>
</dbReference>
<comment type="caution">
    <text evidence="4">The sequence shown here is derived from an EMBL/GenBank/DDBJ whole genome shotgun (WGS) entry which is preliminary data.</text>
</comment>
<reference evidence="5" key="1">
    <citation type="journal article" date="2019" name="Curr. Biol.">
        <title>Genome Sequence of Striga asiatica Provides Insight into the Evolution of Plant Parasitism.</title>
        <authorList>
            <person name="Yoshida S."/>
            <person name="Kim S."/>
            <person name="Wafula E.K."/>
            <person name="Tanskanen J."/>
            <person name="Kim Y.M."/>
            <person name="Honaas L."/>
            <person name="Yang Z."/>
            <person name="Spallek T."/>
            <person name="Conn C.E."/>
            <person name="Ichihashi Y."/>
            <person name="Cheong K."/>
            <person name="Cui S."/>
            <person name="Der J.P."/>
            <person name="Gundlach H."/>
            <person name="Jiao Y."/>
            <person name="Hori C."/>
            <person name="Ishida J.K."/>
            <person name="Kasahara H."/>
            <person name="Kiba T."/>
            <person name="Kim M.S."/>
            <person name="Koo N."/>
            <person name="Laohavisit A."/>
            <person name="Lee Y.H."/>
            <person name="Lumba S."/>
            <person name="McCourt P."/>
            <person name="Mortimer J.C."/>
            <person name="Mutuku J.M."/>
            <person name="Nomura T."/>
            <person name="Sasaki-Sekimoto Y."/>
            <person name="Seto Y."/>
            <person name="Wang Y."/>
            <person name="Wakatake T."/>
            <person name="Sakakibara H."/>
            <person name="Demura T."/>
            <person name="Yamaguchi S."/>
            <person name="Yoneyama K."/>
            <person name="Manabe R.I."/>
            <person name="Nelson D.C."/>
            <person name="Schulman A.H."/>
            <person name="Timko M.P."/>
            <person name="dePamphilis C.W."/>
            <person name="Choi D."/>
            <person name="Shirasu K."/>
        </authorList>
    </citation>
    <scope>NUCLEOTIDE SEQUENCE [LARGE SCALE GENOMIC DNA]</scope>
    <source>
        <strain evidence="5">cv. UVA1</strain>
    </source>
</reference>
<dbReference type="Pfam" id="PF00069">
    <property type="entry name" value="Pkinase"/>
    <property type="match status" value="1"/>
</dbReference>
<dbReference type="SUPFAM" id="SSF56112">
    <property type="entry name" value="Protein kinase-like (PK-like)"/>
    <property type="match status" value="1"/>
</dbReference>
<proteinExistence type="predicted"/>
<feature type="signal peptide" evidence="2">
    <location>
        <begin position="1"/>
        <end position="23"/>
    </location>
</feature>
<keyword evidence="1" id="KW-0472">Membrane</keyword>
<dbReference type="PANTHER" id="PTHR48007:SF24">
    <property type="entry name" value="PROTEIN KINASE DOMAIN-CONTAINING PROTEIN"/>
    <property type="match status" value="1"/>
</dbReference>
<organism evidence="4 5">
    <name type="scientific">Striga asiatica</name>
    <name type="common">Asiatic witchweed</name>
    <name type="synonym">Buchnera asiatica</name>
    <dbReference type="NCBI Taxonomy" id="4170"/>
    <lineage>
        <taxon>Eukaryota</taxon>
        <taxon>Viridiplantae</taxon>
        <taxon>Streptophyta</taxon>
        <taxon>Embryophyta</taxon>
        <taxon>Tracheophyta</taxon>
        <taxon>Spermatophyta</taxon>
        <taxon>Magnoliopsida</taxon>
        <taxon>eudicotyledons</taxon>
        <taxon>Gunneridae</taxon>
        <taxon>Pentapetalae</taxon>
        <taxon>asterids</taxon>
        <taxon>lamiids</taxon>
        <taxon>Lamiales</taxon>
        <taxon>Orobanchaceae</taxon>
        <taxon>Buchnereae</taxon>
        <taxon>Striga</taxon>
    </lineage>
</organism>
<evidence type="ECO:0000313" key="4">
    <source>
        <dbReference type="EMBL" id="GER55311.1"/>
    </source>
</evidence>
<name>A0A5A7REQ3_STRAF</name>
<dbReference type="OrthoDB" id="4062651at2759"/>
<keyword evidence="5" id="KW-1185">Reference proteome</keyword>
<dbReference type="GO" id="GO:0004672">
    <property type="term" value="F:protein kinase activity"/>
    <property type="evidence" value="ECO:0007669"/>
    <property type="project" value="InterPro"/>
</dbReference>
<feature type="domain" description="Protein kinase" evidence="3">
    <location>
        <begin position="103"/>
        <end position="377"/>
    </location>
</feature>
<dbReference type="AlphaFoldDB" id="A0A5A7REQ3"/>
<dbReference type="InterPro" id="IPR000719">
    <property type="entry name" value="Prot_kinase_dom"/>
</dbReference>
<keyword evidence="4" id="KW-0675">Receptor</keyword>
<keyword evidence="2" id="KW-0732">Signal</keyword>
<keyword evidence="4" id="KW-0808">Transferase</keyword>
<dbReference type="Gene3D" id="1.10.510.10">
    <property type="entry name" value="Transferase(Phosphotransferase) domain 1"/>
    <property type="match status" value="1"/>
</dbReference>
<evidence type="ECO:0000256" key="2">
    <source>
        <dbReference type="SAM" id="SignalP"/>
    </source>
</evidence>
<dbReference type="EMBL" id="BKCP01011626">
    <property type="protein sequence ID" value="GER55311.1"/>
    <property type="molecule type" value="Genomic_DNA"/>
</dbReference>